<dbReference type="PANTHER" id="PTHR30469">
    <property type="entry name" value="MULTIDRUG RESISTANCE PROTEIN MDTA"/>
    <property type="match status" value="1"/>
</dbReference>
<keyword evidence="3" id="KW-0812">Transmembrane</keyword>
<evidence type="ECO:0000256" key="1">
    <source>
        <dbReference type="ARBA" id="ARBA00009477"/>
    </source>
</evidence>
<dbReference type="Pfam" id="PF25973">
    <property type="entry name" value="BSH_CzcB"/>
    <property type="match status" value="1"/>
</dbReference>
<dbReference type="Gene3D" id="2.40.30.170">
    <property type="match status" value="1"/>
</dbReference>
<dbReference type="InterPro" id="IPR058649">
    <property type="entry name" value="CzcB_C"/>
</dbReference>
<evidence type="ECO:0000313" key="7">
    <source>
        <dbReference type="EMBL" id="SHG38142.1"/>
    </source>
</evidence>
<accession>A0A1M5JC48</accession>
<name>A0A1M5JC48_9FIRM</name>
<keyword evidence="3" id="KW-0472">Membrane</keyword>
<comment type="similarity">
    <text evidence="1">Belongs to the membrane fusion protein (MFP) (TC 8.A.1) family.</text>
</comment>
<dbReference type="Proteomes" id="UP000242329">
    <property type="component" value="Unassembled WGS sequence"/>
</dbReference>
<dbReference type="AlphaFoldDB" id="A0A1M5JC48"/>
<gene>
    <name evidence="7" type="ORF">SAMN02745221_00058</name>
</gene>
<feature type="transmembrane region" description="Helical" evidence="3">
    <location>
        <begin position="7"/>
        <end position="24"/>
    </location>
</feature>
<dbReference type="Gene3D" id="2.40.50.100">
    <property type="match status" value="1"/>
</dbReference>
<dbReference type="NCBIfam" id="TIGR01730">
    <property type="entry name" value="RND_mfp"/>
    <property type="match status" value="1"/>
</dbReference>
<dbReference type="GO" id="GO:0015562">
    <property type="term" value="F:efflux transmembrane transporter activity"/>
    <property type="evidence" value="ECO:0007669"/>
    <property type="project" value="TreeGrafter"/>
</dbReference>
<proteinExistence type="inferred from homology"/>
<keyword evidence="3" id="KW-1133">Transmembrane helix</keyword>
<dbReference type="Pfam" id="PF25975">
    <property type="entry name" value="CzcB_C"/>
    <property type="match status" value="1"/>
</dbReference>
<dbReference type="InterPro" id="IPR058647">
    <property type="entry name" value="BSH_CzcB-like"/>
</dbReference>
<dbReference type="Gene3D" id="6.20.50.140">
    <property type="match status" value="1"/>
</dbReference>
<evidence type="ECO:0000313" key="8">
    <source>
        <dbReference type="Proteomes" id="UP000242329"/>
    </source>
</evidence>
<evidence type="ECO:0000256" key="3">
    <source>
        <dbReference type="SAM" id="Phobius"/>
    </source>
</evidence>
<evidence type="ECO:0000259" key="6">
    <source>
        <dbReference type="Pfam" id="PF25990"/>
    </source>
</evidence>
<dbReference type="SUPFAM" id="SSF111369">
    <property type="entry name" value="HlyD-like secretion proteins"/>
    <property type="match status" value="1"/>
</dbReference>
<dbReference type="GO" id="GO:1990281">
    <property type="term" value="C:efflux pump complex"/>
    <property type="evidence" value="ECO:0007669"/>
    <property type="project" value="TreeGrafter"/>
</dbReference>
<feature type="coiled-coil region" evidence="2">
    <location>
        <begin position="169"/>
        <end position="196"/>
    </location>
</feature>
<evidence type="ECO:0000256" key="2">
    <source>
        <dbReference type="SAM" id="Coils"/>
    </source>
</evidence>
<keyword evidence="2" id="KW-0175">Coiled coil</keyword>
<dbReference type="OrthoDB" id="1803934at2"/>
<dbReference type="PANTHER" id="PTHR30469:SF15">
    <property type="entry name" value="HLYD FAMILY OF SECRETION PROTEINS"/>
    <property type="match status" value="1"/>
</dbReference>
<sequence>MDKKAKYYSIPAVVLGIIILILVFKPRPVEVEVLAVKKSHITSEIKDTGIVKPARECNIYATQNSIVKDIAVEIGQEVKKGDLLITLGNPDLTLKLAETRSALLQVEANLSLTQTAVKQTELELEEAKNHLERMRSLFQAGAVSQTGLEEAQKAVKQLEVDLSKNLAYVDNLLLQINELQKIIKELEEKKNDLVIKSPISGTIMDLNIKKGQPVSAGTLLAVLADMDNLEIKADIASDNMAEIKPGQGVIITSPVLGNDKLTGKVEKIYPKAEEKKSALGVLEYRVPVIISIDQKSSLKPGYEVNISIITRQHKNVLIIPREALRTTDKSTEVLKIVEGKIKYQKIKTGFISGENIEVKSGLKEGDLIVKNGSLELKENTPVKTRLP</sequence>
<dbReference type="EMBL" id="FQWY01000002">
    <property type="protein sequence ID" value="SHG38142.1"/>
    <property type="molecule type" value="Genomic_DNA"/>
</dbReference>
<protein>
    <submittedName>
        <fullName evidence="7">HlyD family secretion protein</fullName>
    </submittedName>
</protein>
<evidence type="ECO:0000259" key="5">
    <source>
        <dbReference type="Pfam" id="PF25975"/>
    </source>
</evidence>
<feature type="domain" description="CzcB-like barrel-sandwich hybrid" evidence="4">
    <location>
        <begin position="58"/>
        <end position="225"/>
    </location>
</feature>
<evidence type="ECO:0000259" key="4">
    <source>
        <dbReference type="Pfam" id="PF25973"/>
    </source>
</evidence>
<organism evidence="7 8">
    <name type="scientific">Thermosyntropha lipolytica DSM 11003</name>
    <dbReference type="NCBI Taxonomy" id="1123382"/>
    <lineage>
        <taxon>Bacteria</taxon>
        <taxon>Bacillati</taxon>
        <taxon>Bacillota</taxon>
        <taxon>Clostridia</taxon>
        <taxon>Eubacteriales</taxon>
        <taxon>Syntrophomonadaceae</taxon>
        <taxon>Thermosyntropha</taxon>
    </lineage>
</organism>
<feature type="domain" description="YknX-like beta-barrel" evidence="6">
    <location>
        <begin position="230"/>
        <end position="308"/>
    </location>
</feature>
<feature type="coiled-coil region" evidence="2">
    <location>
        <begin position="110"/>
        <end position="137"/>
    </location>
</feature>
<dbReference type="RefSeq" id="WP_073088800.1">
    <property type="nucleotide sequence ID" value="NZ_FQWY01000002.1"/>
</dbReference>
<feature type="domain" description="CzcB-like C-terminal circularly permuted SH3-like" evidence="5">
    <location>
        <begin position="318"/>
        <end position="377"/>
    </location>
</feature>
<dbReference type="Gene3D" id="1.10.287.470">
    <property type="entry name" value="Helix hairpin bin"/>
    <property type="match status" value="1"/>
</dbReference>
<dbReference type="InterPro" id="IPR058636">
    <property type="entry name" value="Beta-barrel_YknX"/>
</dbReference>
<keyword evidence="8" id="KW-1185">Reference proteome</keyword>
<dbReference type="STRING" id="1123382.SAMN02745221_00058"/>
<reference evidence="8" key="1">
    <citation type="submission" date="2016-11" db="EMBL/GenBank/DDBJ databases">
        <authorList>
            <person name="Varghese N."/>
            <person name="Submissions S."/>
        </authorList>
    </citation>
    <scope>NUCLEOTIDE SEQUENCE [LARGE SCALE GENOMIC DNA]</scope>
    <source>
        <strain evidence="8">DSM 11003</strain>
    </source>
</reference>
<dbReference type="InterPro" id="IPR006143">
    <property type="entry name" value="RND_pump_MFP"/>
</dbReference>
<dbReference type="Pfam" id="PF25990">
    <property type="entry name" value="Beta-barrel_YknX"/>
    <property type="match status" value="1"/>
</dbReference>